<accession>A0ABV1UXA4</accession>
<gene>
    <name evidence="2" type="ORF">ABT276_18895</name>
</gene>
<dbReference type="EMBL" id="JBEPBX010000016">
    <property type="protein sequence ID" value="MER6615391.1"/>
    <property type="molecule type" value="Genomic_DNA"/>
</dbReference>
<comment type="caution">
    <text evidence="2">The sequence shown here is derived from an EMBL/GenBank/DDBJ whole genome shotgun (WGS) entry which is preliminary data.</text>
</comment>
<proteinExistence type="predicted"/>
<name>A0ABV1UXA4_9ACTN</name>
<reference evidence="2 3" key="1">
    <citation type="submission" date="2024-06" db="EMBL/GenBank/DDBJ databases">
        <title>The Natural Products Discovery Center: Release of the First 8490 Sequenced Strains for Exploring Actinobacteria Biosynthetic Diversity.</title>
        <authorList>
            <person name="Kalkreuter E."/>
            <person name="Kautsar S.A."/>
            <person name="Yang D."/>
            <person name="Bader C.D."/>
            <person name="Teijaro C.N."/>
            <person name="Fluegel L."/>
            <person name="Davis C.M."/>
            <person name="Simpson J.R."/>
            <person name="Lauterbach L."/>
            <person name="Steele A.D."/>
            <person name="Gui C."/>
            <person name="Meng S."/>
            <person name="Li G."/>
            <person name="Viehrig K."/>
            <person name="Ye F."/>
            <person name="Su P."/>
            <person name="Kiefer A.F."/>
            <person name="Nichols A."/>
            <person name="Cepeda A.J."/>
            <person name="Yan W."/>
            <person name="Fan B."/>
            <person name="Jiang Y."/>
            <person name="Adhikari A."/>
            <person name="Zheng C.-J."/>
            <person name="Schuster L."/>
            <person name="Cowan T.M."/>
            <person name="Smanski M.J."/>
            <person name="Chevrette M.G."/>
            <person name="De Carvalho L.P.S."/>
            <person name="Shen B."/>
        </authorList>
    </citation>
    <scope>NUCLEOTIDE SEQUENCE [LARGE SCALE GENOMIC DNA]</scope>
    <source>
        <strain evidence="2 3">NPDC000837</strain>
    </source>
</reference>
<organism evidence="2 3">
    <name type="scientific">Streptomyces xantholiticus</name>
    <dbReference type="NCBI Taxonomy" id="68285"/>
    <lineage>
        <taxon>Bacteria</taxon>
        <taxon>Bacillati</taxon>
        <taxon>Actinomycetota</taxon>
        <taxon>Actinomycetes</taxon>
        <taxon>Kitasatosporales</taxon>
        <taxon>Streptomycetaceae</taxon>
        <taxon>Streptomyces</taxon>
    </lineage>
</organism>
<evidence type="ECO:0000313" key="3">
    <source>
        <dbReference type="Proteomes" id="UP001445472"/>
    </source>
</evidence>
<feature type="domain" description="DUF6760" evidence="1">
    <location>
        <begin position="3"/>
        <end position="46"/>
    </location>
</feature>
<evidence type="ECO:0000259" key="1">
    <source>
        <dbReference type="Pfam" id="PF20546"/>
    </source>
</evidence>
<dbReference type="Pfam" id="PF20546">
    <property type="entry name" value="DUF6760"/>
    <property type="match status" value="1"/>
</dbReference>
<sequence>MTYATEQLYDEVAYIAYHFHWPMDAILDLEHPERRRYVDQIARLNRPAGGR</sequence>
<dbReference type="RefSeq" id="WP_351976971.1">
    <property type="nucleotide sequence ID" value="NZ_JBEPBX010000016.1"/>
</dbReference>
<dbReference type="Proteomes" id="UP001445472">
    <property type="component" value="Unassembled WGS sequence"/>
</dbReference>
<dbReference type="InterPro" id="IPR046648">
    <property type="entry name" value="DUF6760"/>
</dbReference>
<evidence type="ECO:0000313" key="2">
    <source>
        <dbReference type="EMBL" id="MER6615391.1"/>
    </source>
</evidence>
<keyword evidence="3" id="KW-1185">Reference proteome</keyword>
<protein>
    <submittedName>
        <fullName evidence="2">DUF6760 family protein</fullName>
    </submittedName>
</protein>